<dbReference type="PROSITE" id="PS51125">
    <property type="entry name" value="NHL"/>
    <property type="match status" value="2"/>
</dbReference>
<keyword evidence="1" id="KW-0677">Repeat</keyword>
<feature type="region of interest" description="Disordered" evidence="3">
    <location>
        <begin position="1"/>
        <end position="50"/>
    </location>
</feature>
<dbReference type="Proteomes" id="UP000663844">
    <property type="component" value="Unassembled WGS sequence"/>
</dbReference>
<feature type="compositionally biased region" description="Low complexity" evidence="3">
    <location>
        <begin position="26"/>
        <end position="50"/>
    </location>
</feature>
<dbReference type="InterPro" id="IPR001258">
    <property type="entry name" value="NHL_repeat"/>
</dbReference>
<dbReference type="CDD" id="cd05819">
    <property type="entry name" value="NHL"/>
    <property type="match status" value="1"/>
</dbReference>
<dbReference type="Gene3D" id="2.120.10.30">
    <property type="entry name" value="TolB, C-terminal domain"/>
    <property type="match status" value="2"/>
</dbReference>
<feature type="repeat" description="NHL" evidence="2">
    <location>
        <begin position="435"/>
        <end position="471"/>
    </location>
</feature>
<evidence type="ECO:0008006" key="7">
    <source>
        <dbReference type="Google" id="ProtNLM"/>
    </source>
</evidence>
<dbReference type="AlphaFoldDB" id="A0A813U794"/>
<sequence length="474" mass="50946">MLEPKTPNRLRQLSPQVRQPQPPPQQQQHQSPQVRQQQQQQSLQVRQPQSLQVRQPQSQLQLQLQPIVMVWVQIASDSTMGANCAGVGYQPAGTLSSCESYCLSLSGCNAVDWKTDGSGCTPRQCSSYPPNYASTSGWEVWAITSGTLTTIATTTITSTTTINPCTLSTYRWNTAGITVLSSSQMNYITDLYMDSNDTLYIVDSGNNVVWKLLKNAATATVVAGQSGSGGSSASQLNSPQSLYLDSTSNIYVSDYLNARIQKYVNGSTVGITSAGVTGTSDSALNHLNVPRGLVIDSTDTYVYIADYNNNRILRFPTTSTTGTNGVVVAGSSTAGDTVTQLNYPWGIHYLPTLSSYLYITNYAGHSVMRWIPGNSSGEFIAGTPGTPGSTATTLSNPVAIKLDSYLNMFVADYGNHRVQMFCQNNQTAITVAGTGSSGSSATQLNNPKGIAFDSLMNLYVADSGNSRVQKFLKL</sequence>
<dbReference type="EMBL" id="CAJNOG010000038">
    <property type="protein sequence ID" value="CAF0818741.1"/>
    <property type="molecule type" value="Genomic_DNA"/>
</dbReference>
<dbReference type="GO" id="GO:0008270">
    <property type="term" value="F:zinc ion binding"/>
    <property type="evidence" value="ECO:0007669"/>
    <property type="project" value="UniProtKB-KW"/>
</dbReference>
<evidence type="ECO:0000256" key="1">
    <source>
        <dbReference type="ARBA" id="ARBA00022737"/>
    </source>
</evidence>
<feature type="compositionally biased region" description="Low complexity" evidence="3">
    <location>
        <begin position="9"/>
        <end position="19"/>
    </location>
</feature>
<protein>
    <recommendedName>
        <fullName evidence="7">NHL repeat containing protein</fullName>
    </recommendedName>
</protein>
<comment type="caution">
    <text evidence="4">The sequence shown here is derived from an EMBL/GenBank/DDBJ whole genome shotgun (WGS) entry which is preliminary data.</text>
</comment>
<dbReference type="PANTHER" id="PTHR24104">
    <property type="entry name" value="E3 UBIQUITIN-PROTEIN LIGASE NHLRC1-RELATED"/>
    <property type="match status" value="1"/>
</dbReference>
<gene>
    <name evidence="4" type="ORF">JYZ213_LOCUS6191</name>
    <name evidence="5" type="ORF">OXD698_LOCUS8302</name>
</gene>
<dbReference type="PANTHER" id="PTHR24104:SF25">
    <property type="entry name" value="PROTEIN LIN-41"/>
    <property type="match status" value="1"/>
</dbReference>
<feature type="repeat" description="NHL" evidence="2">
    <location>
        <begin position="223"/>
        <end position="266"/>
    </location>
</feature>
<dbReference type="InterPro" id="IPR011042">
    <property type="entry name" value="6-blade_b-propeller_TolB-like"/>
</dbReference>
<organism evidence="4 6">
    <name type="scientific">Adineta steineri</name>
    <dbReference type="NCBI Taxonomy" id="433720"/>
    <lineage>
        <taxon>Eukaryota</taxon>
        <taxon>Metazoa</taxon>
        <taxon>Spiralia</taxon>
        <taxon>Gnathifera</taxon>
        <taxon>Rotifera</taxon>
        <taxon>Eurotatoria</taxon>
        <taxon>Bdelloidea</taxon>
        <taxon>Adinetida</taxon>
        <taxon>Adinetidae</taxon>
        <taxon>Adineta</taxon>
    </lineage>
</organism>
<evidence type="ECO:0000313" key="5">
    <source>
        <dbReference type="EMBL" id="CAF3637853.1"/>
    </source>
</evidence>
<evidence type="ECO:0000256" key="3">
    <source>
        <dbReference type="SAM" id="MobiDB-lite"/>
    </source>
</evidence>
<dbReference type="Proteomes" id="UP000663845">
    <property type="component" value="Unassembled WGS sequence"/>
</dbReference>
<reference evidence="4" key="1">
    <citation type="submission" date="2021-02" db="EMBL/GenBank/DDBJ databases">
        <authorList>
            <person name="Nowell W R."/>
        </authorList>
    </citation>
    <scope>NUCLEOTIDE SEQUENCE</scope>
</reference>
<evidence type="ECO:0000313" key="6">
    <source>
        <dbReference type="Proteomes" id="UP000663845"/>
    </source>
</evidence>
<proteinExistence type="predicted"/>
<evidence type="ECO:0000256" key="2">
    <source>
        <dbReference type="PROSITE-ProRule" id="PRU00504"/>
    </source>
</evidence>
<accession>A0A813U794</accession>
<dbReference type="SUPFAM" id="SSF101898">
    <property type="entry name" value="NHL repeat"/>
    <property type="match status" value="1"/>
</dbReference>
<name>A0A813U794_9BILA</name>
<dbReference type="Pfam" id="PF01436">
    <property type="entry name" value="NHL"/>
    <property type="match status" value="1"/>
</dbReference>
<dbReference type="InterPro" id="IPR050952">
    <property type="entry name" value="TRIM-NHL_E3_ligases"/>
</dbReference>
<dbReference type="EMBL" id="CAJOAZ010000397">
    <property type="protein sequence ID" value="CAF3637853.1"/>
    <property type="molecule type" value="Genomic_DNA"/>
</dbReference>
<dbReference type="SUPFAM" id="SSF63825">
    <property type="entry name" value="YWTD domain"/>
    <property type="match status" value="1"/>
</dbReference>
<evidence type="ECO:0000313" key="4">
    <source>
        <dbReference type="EMBL" id="CAF0818741.1"/>
    </source>
</evidence>